<dbReference type="PROSITE" id="PS51296">
    <property type="entry name" value="RIESKE"/>
    <property type="match status" value="1"/>
</dbReference>
<evidence type="ECO:0000256" key="2">
    <source>
        <dbReference type="ARBA" id="ARBA00022723"/>
    </source>
</evidence>
<keyword evidence="3" id="KW-0560">Oxidoreductase</keyword>
<dbReference type="PROSITE" id="PS00570">
    <property type="entry name" value="RING_HYDROXYL_ALPHA"/>
    <property type="match status" value="1"/>
</dbReference>
<dbReference type="PANTHER" id="PTHR21266">
    <property type="entry name" value="IRON-SULFUR DOMAIN CONTAINING PROTEIN"/>
    <property type="match status" value="1"/>
</dbReference>
<proteinExistence type="predicted"/>
<dbReference type="AlphaFoldDB" id="A0A1X1VS83"/>
<evidence type="ECO:0000256" key="1">
    <source>
        <dbReference type="ARBA" id="ARBA00022714"/>
    </source>
</evidence>
<keyword evidence="5" id="KW-0411">Iron-sulfur</keyword>
<evidence type="ECO:0000313" key="8">
    <source>
        <dbReference type="Proteomes" id="UP000193738"/>
    </source>
</evidence>
<dbReference type="GO" id="GO:0005506">
    <property type="term" value="F:iron ion binding"/>
    <property type="evidence" value="ECO:0007669"/>
    <property type="project" value="InterPro"/>
</dbReference>
<keyword evidence="1" id="KW-0001">2Fe-2S</keyword>
<dbReference type="InterPro" id="IPR050584">
    <property type="entry name" value="Cholesterol_7-desaturase"/>
</dbReference>
<dbReference type="GO" id="GO:0016705">
    <property type="term" value="F:oxidoreductase activity, acting on paired donors, with incorporation or reduction of molecular oxygen"/>
    <property type="evidence" value="ECO:0007669"/>
    <property type="project" value="UniProtKB-ARBA"/>
</dbReference>
<evidence type="ECO:0000256" key="4">
    <source>
        <dbReference type="ARBA" id="ARBA00023004"/>
    </source>
</evidence>
<comment type="caution">
    <text evidence="7">The sequence shown here is derived from an EMBL/GenBank/DDBJ whole genome shotgun (WGS) entry which is preliminary data.</text>
</comment>
<evidence type="ECO:0000313" key="7">
    <source>
        <dbReference type="EMBL" id="ORV71901.1"/>
    </source>
</evidence>
<sequence length="388" mass="43567">MSSITDADFEHTGPGRPAGYLLRQRWQPVYAAEELDAGRAVPLKVLHEELTLYRGEDGAAHIVAGRCAHRGVLLSIGIVQGDCVRCRYHGWQYDETGQCVDQPAEPKSFADKVRIASYPVEEYFGFIWVYLGEAPVPELPRWPELEPYGRFHVIELRKWNYFHDLENTVDDVHQYWVHKTGIYQDDGMAGEFPEITAEPAEFGLTQTSRFTNGFVRRLALLMPNTLYFNSGAGVLRGFKSFLWNVPVDDESHMMFFLFIAAQLPPDVGARVAAGVRDARKYLGELRPVDEIVRAVLSGTQRFDDIEDRPDQVLIEDGIVLLGQGVLPDRSLNQLGSSDAAIVLLRKLYARELAAVEADRPLTKFPTPDAAALARLDGRNPEASERPIQ</sequence>
<dbReference type="GO" id="GO:0051537">
    <property type="term" value="F:2 iron, 2 sulfur cluster binding"/>
    <property type="evidence" value="ECO:0007669"/>
    <property type="project" value="UniProtKB-KW"/>
</dbReference>
<evidence type="ECO:0000256" key="5">
    <source>
        <dbReference type="ARBA" id="ARBA00023014"/>
    </source>
</evidence>
<gene>
    <name evidence="7" type="ORF">AWC07_04545</name>
</gene>
<dbReference type="SUPFAM" id="SSF50022">
    <property type="entry name" value="ISP domain"/>
    <property type="match status" value="1"/>
</dbReference>
<dbReference type="PANTHER" id="PTHR21266:SF59">
    <property type="entry name" value="BLR4922 PROTEIN"/>
    <property type="match status" value="1"/>
</dbReference>
<keyword evidence="2" id="KW-0479">Metal-binding</keyword>
<feature type="domain" description="Rieske" evidence="6">
    <location>
        <begin position="26"/>
        <end position="129"/>
    </location>
</feature>
<dbReference type="Pfam" id="PF00355">
    <property type="entry name" value="Rieske"/>
    <property type="match status" value="1"/>
</dbReference>
<dbReference type="STRING" id="1777.AWC07_04545"/>
<protein>
    <submittedName>
        <fullName evidence="7">Rieske (2Fe-2S) protein</fullName>
    </submittedName>
</protein>
<dbReference type="InterPro" id="IPR036922">
    <property type="entry name" value="Rieske_2Fe-2S_sf"/>
</dbReference>
<dbReference type="InterPro" id="IPR017941">
    <property type="entry name" value="Rieske_2Fe-2S"/>
</dbReference>
<dbReference type="Gene3D" id="2.102.10.10">
    <property type="entry name" value="Rieske [2Fe-2S] iron-sulphur domain"/>
    <property type="match status" value="1"/>
</dbReference>
<evidence type="ECO:0000256" key="3">
    <source>
        <dbReference type="ARBA" id="ARBA00023002"/>
    </source>
</evidence>
<name>A0A1X1VS83_MYCGS</name>
<keyword evidence="4" id="KW-0408">Iron</keyword>
<dbReference type="Proteomes" id="UP000193738">
    <property type="component" value="Unassembled WGS sequence"/>
</dbReference>
<dbReference type="RefSeq" id="WP_051508043.1">
    <property type="nucleotide sequence ID" value="NZ_LQOX01000082.1"/>
</dbReference>
<dbReference type="SUPFAM" id="SSF55961">
    <property type="entry name" value="Bet v1-like"/>
    <property type="match status" value="1"/>
</dbReference>
<keyword evidence="8" id="KW-1185">Reference proteome</keyword>
<dbReference type="GO" id="GO:0004497">
    <property type="term" value="F:monooxygenase activity"/>
    <property type="evidence" value="ECO:0007669"/>
    <property type="project" value="UniProtKB-ARBA"/>
</dbReference>
<evidence type="ECO:0000259" key="6">
    <source>
        <dbReference type="PROSITE" id="PS51296"/>
    </source>
</evidence>
<reference evidence="7 8" key="1">
    <citation type="submission" date="2016-01" db="EMBL/GenBank/DDBJ databases">
        <title>The new phylogeny of the genus Mycobacterium.</title>
        <authorList>
            <person name="Tarcisio F."/>
            <person name="Conor M."/>
            <person name="Antonella G."/>
            <person name="Elisabetta G."/>
            <person name="Giulia F.S."/>
            <person name="Sara T."/>
            <person name="Anna F."/>
            <person name="Clotilde B."/>
            <person name="Roberto B."/>
            <person name="Veronica D.S."/>
            <person name="Fabio R."/>
            <person name="Monica P."/>
            <person name="Olivier J."/>
            <person name="Enrico T."/>
            <person name="Nicola S."/>
        </authorList>
    </citation>
    <scope>NUCLEOTIDE SEQUENCE [LARGE SCALE GENOMIC DNA]</scope>
    <source>
        <strain evidence="7 8">DSM 43505</strain>
    </source>
</reference>
<dbReference type="InterPro" id="IPR015881">
    <property type="entry name" value="ARHD_Rieske_2Fe_2S"/>
</dbReference>
<accession>A0A1X1VS83</accession>
<dbReference type="EMBL" id="LQOX01000082">
    <property type="protein sequence ID" value="ORV71901.1"/>
    <property type="molecule type" value="Genomic_DNA"/>
</dbReference>
<organism evidence="7 8">
    <name type="scientific">Mycobacterium gastri</name>
    <dbReference type="NCBI Taxonomy" id="1777"/>
    <lineage>
        <taxon>Bacteria</taxon>
        <taxon>Bacillati</taxon>
        <taxon>Actinomycetota</taxon>
        <taxon>Actinomycetes</taxon>
        <taxon>Mycobacteriales</taxon>
        <taxon>Mycobacteriaceae</taxon>
        <taxon>Mycobacterium</taxon>
    </lineage>
</organism>